<dbReference type="GeneID" id="20653465"/>
<protein>
    <recommendedName>
        <fullName evidence="7">DUF4455 domain-containing protein</fullName>
    </recommendedName>
</protein>
<evidence type="ECO:0000256" key="2">
    <source>
        <dbReference type="SAM" id="MobiDB-lite"/>
    </source>
</evidence>
<dbReference type="Proteomes" id="UP000002640">
    <property type="component" value="Unassembled WGS sequence"/>
</dbReference>
<evidence type="ECO:0000313" key="5">
    <source>
        <dbReference type="EMBL" id="EGZ27278.1"/>
    </source>
</evidence>
<organism evidence="5 6">
    <name type="scientific">Phytophthora sojae (strain P6497)</name>
    <name type="common">Soybean stem and root rot agent</name>
    <name type="synonym">Phytophthora megasperma f. sp. glycines</name>
    <dbReference type="NCBI Taxonomy" id="1094619"/>
    <lineage>
        <taxon>Eukaryota</taxon>
        <taxon>Sar</taxon>
        <taxon>Stramenopiles</taxon>
        <taxon>Oomycota</taxon>
        <taxon>Peronosporomycetes</taxon>
        <taxon>Peronosporales</taxon>
        <taxon>Peronosporaceae</taxon>
        <taxon>Phytophthora</taxon>
    </lineage>
</organism>
<dbReference type="InterPro" id="IPR027914">
    <property type="entry name" value="DUF4456"/>
</dbReference>
<dbReference type="PANTHER" id="PTHR21444">
    <property type="entry name" value="COILED-COIL DOMAIN-CONTAINING PROTEIN 180"/>
    <property type="match status" value="1"/>
</dbReference>
<feature type="compositionally biased region" description="Polar residues" evidence="2">
    <location>
        <begin position="432"/>
        <end position="462"/>
    </location>
</feature>
<sequence>MEAQMQYAEDVRAISEDVEVAIIRAADEVKEVLAAIDAGIREAQAALTDNELLLASDNESILAMWRELEAVCQRRTNEIARFAARLDEIEQTRIHRVRVGLQHLTHVLMETAHALPPEVERIIEAEAYEVNTVVISNRRVYADLVARMGTANVDEFLSARLAWEQGQVRWRHLRHEDAIDKFQATLNSPLFTDPEERRHVLEQIRVFQEKIHREQRLEVLKRLKDAGAALSSEQAKRILEELSTTQQFEEEKNQSFFSDLRGLHESKGDAAKSLREDLRLELHGFGAMAKEGAIEEAKSTLVSLLSDDTMEDFFRAAGGLKTELDTLAKQLCVADLIYSANLEPVVSSVGVLLSALPLESVMENQGKEAERKAVQATLEKIRKASKGEILSLLPFLQTQISMLMNLEEMSDSFKGELEDIMAQLGAIIQESGPLQATTEDSPSSPLKRTGSMSPTSDGLQSNGSAVDLQAIRKVQRRLGTLVYASELGPPWQQHLHFIADQLLLQKHANSTVDEVIARECDNLIETRQQESRLLVEEMRKRMEQQSGLLHDQVEKLAKFFLQVVLCMEESADKVEYVNLSVMDLLDTLKENDEETLAELETKFTQSCACLRHSPNDNVLRDEFQRSSELLMLIEGEYRAYDKRVSLAADNNVVAIAKQRSLYLQRLCDFFGLRQLHAPPSADAFNLDHFLSAQHIEQVLNPALLAQDATEDAPPAADPPAEPEIRPPEDELFRAASGLELMVVLSLAALAHNILAQKAEPMDTSRSSVLEKVEAEFLVLTVPSDTIESMLAVFRDVIVSKYDSNAAATSTQTEDTRDERHASSSMLLEERLRVHWPRKGRLDVQFYQPRMGELLNHQQRQERHLRGLWAKVEEQQASFSKKTEEALANVEQARIAQIAFQAQLPLQLSLAALQGLEVKAKKRLGVFKSEAMDKLAVLRAMTESDINGLLSSCQDYVRACSSQLFPDLTSCEIISGCDYHPEEIAAVKEKLSAIEAQARDRILEREKRMTEISSSQALVLDMWQAFKARYQACVQSLAMKEGLGQKFGLPRRAAQERYRSEMTRCEARSASINALLASLQSILRAKIYHRGMYFRFLRSPSQLEPRPVEFNPVAAQGDEEGLSTVRDREVVDEEDQALATPFLDFADQVSAKCQEETKALYQQEGKTEELPPSGVPVALEEYLASQQEKARSFVIQQEELYSEQQAKQQMRLRVSDITTVFEAQYQSWMNIKSQHTLELRPHLCSPNNAHLLQELEEREKSRSASTRVALLNHRNQFLAGQIQLSMAFEARLVGLFQCLMLLLDSSVLSPDDLKPFSGEELPKAKRKSLKRLRKMARVNEVGDPREVKRTAAEMQKLTQSGEAPRFPLRSWPGIPSFGLQSLWEEIKAETLTKDEGIAFASTGTAESSIQDLACVPLASNDGACVALLTPAHRALIKARDTAYAAYVGFCREETRRLLDSLHERLEDEVKWTQSWQKGI</sequence>
<keyword evidence="6" id="KW-1185">Reference proteome</keyword>
<reference evidence="5 6" key="1">
    <citation type="journal article" date="2006" name="Science">
        <title>Phytophthora genome sequences uncover evolutionary origins and mechanisms of pathogenesis.</title>
        <authorList>
            <person name="Tyler B.M."/>
            <person name="Tripathy S."/>
            <person name="Zhang X."/>
            <person name="Dehal P."/>
            <person name="Jiang R.H."/>
            <person name="Aerts A."/>
            <person name="Arredondo F.D."/>
            <person name="Baxter L."/>
            <person name="Bensasson D."/>
            <person name="Beynon J.L."/>
            <person name="Chapman J."/>
            <person name="Damasceno C.M."/>
            <person name="Dorrance A.E."/>
            <person name="Dou D."/>
            <person name="Dickerman A.W."/>
            <person name="Dubchak I.L."/>
            <person name="Garbelotto M."/>
            <person name="Gijzen M."/>
            <person name="Gordon S.G."/>
            <person name="Govers F."/>
            <person name="Grunwald N.J."/>
            <person name="Huang W."/>
            <person name="Ivors K.L."/>
            <person name="Jones R.W."/>
            <person name="Kamoun S."/>
            <person name="Krampis K."/>
            <person name="Lamour K.H."/>
            <person name="Lee M.K."/>
            <person name="McDonald W.H."/>
            <person name="Medina M."/>
            <person name="Meijer H.J."/>
            <person name="Nordberg E.K."/>
            <person name="Maclean D.J."/>
            <person name="Ospina-Giraldo M.D."/>
            <person name="Morris P.F."/>
            <person name="Phuntumart V."/>
            <person name="Putnam N.H."/>
            <person name="Rash S."/>
            <person name="Rose J.K."/>
            <person name="Sakihama Y."/>
            <person name="Salamov A.A."/>
            <person name="Savidor A."/>
            <person name="Scheuring C.F."/>
            <person name="Smith B.M."/>
            <person name="Sobral B.W."/>
            <person name="Terry A."/>
            <person name="Torto-Alalibo T.A."/>
            <person name="Win J."/>
            <person name="Xu Z."/>
            <person name="Zhang H."/>
            <person name="Grigoriev I.V."/>
            <person name="Rokhsar D.S."/>
            <person name="Boore J.L."/>
        </authorList>
    </citation>
    <scope>NUCLEOTIDE SEQUENCE [LARGE SCALE GENOMIC DNA]</scope>
    <source>
        <strain evidence="5 6">P6497</strain>
    </source>
</reference>
<feature type="region of interest" description="Disordered" evidence="2">
    <location>
        <begin position="431"/>
        <end position="462"/>
    </location>
</feature>
<dbReference type="Pfam" id="PF14644">
    <property type="entry name" value="DUF4456"/>
    <property type="match status" value="1"/>
</dbReference>
<evidence type="ECO:0000259" key="3">
    <source>
        <dbReference type="Pfam" id="PF14643"/>
    </source>
</evidence>
<evidence type="ECO:0000259" key="4">
    <source>
        <dbReference type="Pfam" id="PF14644"/>
    </source>
</evidence>
<dbReference type="InterPro" id="IPR028089">
    <property type="entry name" value="DUF4455"/>
</dbReference>
<dbReference type="OMA" id="CDYHPEE"/>
<evidence type="ECO:0000313" key="6">
    <source>
        <dbReference type="Proteomes" id="UP000002640"/>
    </source>
</evidence>
<name>G4YEK1_PHYSP</name>
<feature type="domain" description="DUF4455" evidence="3">
    <location>
        <begin position="496"/>
        <end position="675"/>
    </location>
</feature>
<keyword evidence="1" id="KW-0175">Coiled coil</keyword>
<dbReference type="Pfam" id="PF14643">
    <property type="entry name" value="DUF4455"/>
    <property type="match status" value="2"/>
</dbReference>
<dbReference type="SMR" id="G4YEK1"/>
<dbReference type="STRING" id="1094619.G4YEK1"/>
<feature type="domain" description="DUF4455" evidence="3">
    <location>
        <begin position="5"/>
        <end position="291"/>
    </location>
</feature>
<dbReference type="RefSeq" id="XP_009514553.1">
    <property type="nucleotide sequence ID" value="XM_009516258.1"/>
</dbReference>
<proteinExistence type="predicted"/>
<dbReference type="InParanoid" id="G4YEK1"/>
<gene>
    <name evidence="5" type="ORF">PHYSODRAFT_466705</name>
</gene>
<accession>G4YEK1</accession>
<evidence type="ECO:0000256" key="1">
    <source>
        <dbReference type="SAM" id="Coils"/>
    </source>
</evidence>
<dbReference type="KEGG" id="psoj:PHYSODRAFT_466705"/>
<evidence type="ECO:0008006" key="7">
    <source>
        <dbReference type="Google" id="ProtNLM"/>
    </source>
</evidence>
<feature type="coiled-coil region" evidence="1">
    <location>
        <begin position="364"/>
        <end position="423"/>
    </location>
</feature>
<feature type="domain" description="DUF4456" evidence="4">
    <location>
        <begin position="1202"/>
        <end position="1334"/>
    </location>
</feature>
<dbReference type="PANTHER" id="PTHR21444:SF14">
    <property type="entry name" value="COILED-COIL DOMAIN-CONTAINING PROTEIN 180"/>
    <property type="match status" value="1"/>
</dbReference>
<dbReference type="EMBL" id="JH159151">
    <property type="protein sequence ID" value="EGZ27278.1"/>
    <property type="molecule type" value="Genomic_DNA"/>
</dbReference>